<keyword evidence="3" id="KW-1185">Reference proteome</keyword>
<dbReference type="InterPro" id="IPR002048">
    <property type="entry name" value="EF_hand_dom"/>
</dbReference>
<name>A0AAD9NYP7_RIDPI</name>
<comment type="caution">
    <text evidence="2">The sequence shown here is derived from an EMBL/GenBank/DDBJ whole genome shotgun (WGS) entry which is preliminary data.</text>
</comment>
<dbReference type="Gene3D" id="1.10.238.10">
    <property type="entry name" value="EF-hand"/>
    <property type="match status" value="1"/>
</dbReference>
<sequence length="161" mass="18539">MPGRQVRPEVQRIFQKYIHSNLGRRLAKKDAILMLENEFALKSHQAELLFDHFDADQNGFFSLWEFQHFYDVVGVRAADIVQKFESLDTEGVGHFRAETARAWLESVQPDNDQALSDKQIDFLVKVAVGDEEEDAIDLVKFADLVTRLDLCLKQQQAQKTT</sequence>
<dbReference type="PROSITE" id="PS50222">
    <property type="entry name" value="EF_HAND_2"/>
    <property type="match status" value="1"/>
</dbReference>
<accession>A0AAD9NYP7</accession>
<protein>
    <recommendedName>
        <fullName evidence="1">EF-hand domain-containing protein</fullName>
    </recommendedName>
</protein>
<dbReference type="InterPro" id="IPR011992">
    <property type="entry name" value="EF-hand-dom_pair"/>
</dbReference>
<dbReference type="SUPFAM" id="SSF47473">
    <property type="entry name" value="EF-hand"/>
    <property type="match status" value="1"/>
</dbReference>
<proteinExistence type="predicted"/>
<feature type="domain" description="EF-hand" evidence="1">
    <location>
        <begin position="41"/>
        <end position="76"/>
    </location>
</feature>
<gene>
    <name evidence="2" type="ORF">NP493_250g04064</name>
</gene>
<dbReference type="AlphaFoldDB" id="A0AAD9NYP7"/>
<dbReference type="EMBL" id="JAODUO010000250">
    <property type="protein sequence ID" value="KAK2184870.1"/>
    <property type="molecule type" value="Genomic_DNA"/>
</dbReference>
<reference evidence="2" key="1">
    <citation type="journal article" date="2023" name="Mol. Biol. Evol.">
        <title>Third-Generation Sequencing Reveals the Adaptive Role of the Epigenome in Three Deep-Sea Polychaetes.</title>
        <authorList>
            <person name="Perez M."/>
            <person name="Aroh O."/>
            <person name="Sun Y."/>
            <person name="Lan Y."/>
            <person name="Juniper S.K."/>
            <person name="Young C.R."/>
            <person name="Angers B."/>
            <person name="Qian P.Y."/>
        </authorList>
    </citation>
    <scope>NUCLEOTIDE SEQUENCE</scope>
    <source>
        <strain evidence="2">R07B-5</strain>
    </source>
</reference>
<evidence type="ECO:0000313" key="2">
    <source>
        <dbReference type="EMBL" id="KAK2184870.1"/>
    </source>
</evidence>
<organism evidence="2 3">
    <name type="scientific">Ridgeia piscesae</name>
    <name type="common">Tubeworm</name>
    <dbReference type="NCBI Taxonomy" id="27915"/>
    <lineage>
        <taxon>Eukaryota</taxon>
        <taxon>Metazoa</taxon>
        <taxon>Spiralia</taxon>
        <taxon>Lophotrochozoa</taxon>
        <taxon>Annelida</taxon>
        <taxon>Polychaeta</taxon>
        <taxon>Sedentaria</taxon>
        <taxon>Canalipalpata</taxon>
        <taxon>Sabellida</taxon>
        <taxon>Siboglinidae</taxon>
        <taxon>Ridgeia</taxon>
    </lineage>
</organism>
<evidence type="ECO:0000313" key="3">
    <source>
        <dbReference type="Proteomes" id="UP001209878"/>
    </source>
</evidence>
<dbReference type="Proteomes" id="UP001209878">
    <property type="component" value="Unassembled WGS sequence"/>
</dbReference>
<evidence type="ECO:0000259" key="1">
    <source>
        <dbReference type="PROSITE" id="PS50222"/>
    </source>
</evidence>
<dbReference type="GO" id="GO:0005509">
    <property type="term" value="F:calcium ion binding"/>
    <property type="evidence" value="ECO:0007669"/>
    <property type="project" value="InterPro"/>
</dbReference>